<dbReference type="PANTHER" id="PTHR14167:SF81">
    <property type="entry name" value="ENDOPHILIN-A"/>
    <property type="match status" value="1"/>
</dbReference>
<feature type="chain" id="PRO_5012260151" description="SH3 domain-containing protein" evidence="8">
    <location>
        <begin position="23"/>
        <end position="572"/>
    </location>
</feature>
<dbReference type="PROSITE" id="PS50002">
    <property type="entry name" value="SH3"/>
    <property type="match status" value="1"/>
</dbReference>
<feature type="region of interest" description="Disordered" evidence="6">
    <location>
        <begin position="391"/>
        <end position="435"/>
    </location>
</feature>
<evidence type="ECO:0000313" key="10">
    <source>
        <dbReference type="EMBL" id="ORZ32839.1"/>
    </source>
</evidence>
<dbReference type="InterPro" id="IPR001452">
    <property type="entry name" value="SH3_domain"/>
</dbReference>
<evidence type="ECO:0000256" key="1">
    <source>
        <dbReference type="ARBA" id="ARBA00004170"/>
    </source>
</evidence>
<dbReference type="Gene3D" id="2.30.30.40">
    <property type="entry name" value="SH3 Domains"/>
    <property type="match status" value="1"/>
</dbReference>
<evidence type="ECO:0000313" key="11">
    <source>
        <dbReference type="Proteomes" id="UP000193411"/>
    </source>
</evidence>
<dbReference type="AlphaFoldDB" id="A0A1Y2HE63"/>
<keyword evidence="3" id="KW-0175">Coiled coil</keyword>
<comment type="subcellular location">
    <subcellularLocation>
        <location evidence="1">Membrane</location>
        <topology evidence="1">Peripheral membrane protein</topology>
    </subcellularLocation>
</comment>
<dbReference type="CDD" id="cd00174">
    <property type="entry name" value="SH3"/>
    <property type="match status" value="1"/>
</dbReference>
<evidence type="ECO:0000256" key="7">
    <source>
        <dbReference type="SAM" id="Phobius"/>
    </source>
</evidence>
<dbReference type="InterPro" id="IPR050384">
    <property type="entry name" value="Endophilin_SH3RF"/>
</dbReference>
<evidence type="ECO:0000256" key="3">
    <source>
        <dbReference type="ARBA" id="ARBA00023054"/>
    </source>
</evidence>
<gene>
    <name evidence="10" type="ORF">BCR44DRAFT_1501696</name>
</gene>
<feature type="compositionally biased region" description="Polar residues" evidence="6">
    <location>
        <begin position="77"/>
        <end position="89"/>
    </location>
</feature>
<keyword evidence="7" id="KW-1133">Transmembrane helix</keyword>
<sequence length="572" mass="61361">MHACRVLFLLSILAALLAVSLAQGNSGNSGNGNGNGNGNNSNRPQQPQQPNRPVTPVTPPPTTNNDDDAPASPPPTRNSNNGNRAQPQTRQDEDPCPDGVCQAPGGRGRCLLMEKTRPCRGFKNLWLPLNMQKYFEDRFPLKRTDLIPQFSDIQNATTFNWFFSPGQAPWVKSDWMGRYRDEYMIKQVGCNVPTQQWYDTWVCLDMLRWAVESGSPCARGQVAPVCKSTIDERITSIERDVYNATTCSQHPIIRDLREKHLQTLRTFPGISTGTNCISGPTNEEDIGGERKCGLSTFVACSRPDLCPAPRLSLPGGNKAACQAELSKASTAGTIKLTDPLDKEVNRAPMFASVGMAVLALLALIAGLAGLNSIRSRGAKLEAAKEAERMKQQEADAAAAAAAKKNKNGSGSLPQSQAGSSSTTNLLAGASLPPTPVPPMPQQYGAVPHTPQPYMPAPQQPMLTGASGVSSNSSYGMPTPAQAPAMAPEPIIATRQATMPFAATQGDEISLNPGDTVDVFQRFDDGWARGRSRTSGATGFFPYACIQPQQVQQQQSGGAGYGGRYESMGRRGR</sequence>
<organism evidence="10 11">
    <name type="scientific">Catenaria anguillulae PL171</name>
    <dbReference type="NCBI Taxonomy" id="765915"/>
    <lineage>
        <taxon>Eukaryota</taxon>
        <taxon>Fungi</taxon>
        <taxon>Fungi incertae sedis</taxon>
        <taxon>Blastocladiomycota</taxon>
        <taxon>Blastocladiomycetes</taxon>
        <taxon>Blastocladiales</taxon>
        <taxon>Catenariaceae</taxon>
        <taxon>Catenaria</taxon>
    </lineage>
</organism>
<feature type="compositionally biased region" description="Low complexity" evidence="6">
    <location>
        <begin position="38"/>
        <end position="55"/>
    </location>
</feature>
<feature type="compositionally biased region" description="Gly residues" evidence="6">
    <location>
        <begin position="28"/>
        <end position="37"/>
    </location>
</feature>
<feature type="compositionally biased region" description="Polar residues" evidence="6">
    <location>
        <begin position="407"/>
        <end position="425"/>
    </location>
</feature>
<name>A0A1Y2HE63_9FUNG</name>
<dbReference type="Pfam" id="PF00018">
    <property type="entry name" value="SH3_1"/>
    <property type="match status" value="1"/>
</dbReference>
<protein>
    <recommendedName>
        <fullName evidence="9">SH3 domain-containing protein</fullName>
    </recommendedName>
</protein>
<dbReference type="InterPro" id="IPR036028">
    <property type="entry name" value="SH3-like_dom_sf"/>
</dbReference>
<dbReference type="PANTHER" id="PTHR14167">
    <property type="entry name" value="SH3 DOMAIN-CONTAINING"/>
    <property type="match status" value="1"/>
</dbReference>
<keyword evidence="4 7" id="KW-0472">Membrane</keyword>
<dbReference type="Proteomes" id="UP000193411">
    <property type="component" value="Unassembled WGS sequence"/>
</dbReference>
<proteinExistence type="predicted"/>
<evidence type="ECO:0000256" key="6">
    <source>
        <dbReference type="SAM" id="MobiDB-lite"/>
    </source>
</evidence>
<reference evidence="10 11" key="1">
    <citation type="submission" date="2016-07" db="EMBL/GenBank/DDBJ databases">
        <title>Pervasive Adenine N6-methylation of Active Genes in Fungi.</title>
        <authorList>
            <consortium name="DOE Joint Genome Institute"/>
            <person name="Mondo S.J."/>
            <person name="Dannebaum R.O."/>
            <person name="Kuo R.C."/>
            <person name="Labutti K."/>
            <person name="Haridas S."/>
            <person name="Kuo A."/>
            <person name="Salamov A."/>
            <person name="Ahrendt S.R."/>
            <person name="Lipzen A."/>
            <person name="Sullivan W."/>
            <person name="Andreopoulos W.B."/>
            <person name="Clum A."/>
            <person name="Lindquist E."/>
            <person name="Daum C."/>
            <person name="Ramamoorthy G.K."/>
            <person name="Gryganskyi A."/>
            <person name="Culley D."/>
            <person name="Magnuson J.K."/>
            <person name="James T.Y."/>
            <person name="O'Malley M.A."/>
            <person name="Stajich J.E."/>
            <person name="Spatafora J.W."/>
            <person name="Visel A."/>
            <person name="Grigoriev I.V."/>
        </authorList>
    </citation>
    <scope>NUCLEOTIDE SEQUENCE [LARGE SCALE GENOMIC DNA]</scope>
    <source>
        <strain evidence="10 11">PL171</strain>
    </source>
</reference>
<keyword evidence="2 5" id="KW-0728">SH3 domain</keyword>
<feature type="region of interest" description="Disordered" evidence="6">
    <location>
        <begin position="28"/>
        <end position="100"/>
    </location>
</feature>
<evidence type="ECO:0000256" key="2">
    <source>
        <dbReference type="ARBA" id="ARBA00022443"/>
    </source>
</evidence>
<keyword evidence="7" id="KW-0812">Transmembrane</keyword>
<evidence type="ECO:0000259" key="9">
    <source>
        <dbReference type="PROSITE" id="PS50002"/>
    </source>
</evidence>
<feature type="transmembrane region" description="Helical" evidence="7">
    <location>
        <begin position="349"/>
        <end position="370"/>
    </location>
</feature>
<feature type="domain" description="SH3" evidence="9">
    <location>
        <begin position="489"/>
        <end position="550"/>
    </location>
</feature>
<keyword evidence="11" id="KW-1185">Reference proteome</keyword>
<comment type="caution">
    <text evidence="10">The sequence shown here is derived from an EMBL/GenBank/DDBJ whole genome shotgun (WGS) entry which is preliminary data.</text>
</comment>
<evidence type="ECO:0000256" key="8">
    <source>
        <dbReference type="SAM" id="SignalP"/>
    </source>
</evidence>
<dbReference type="SMART" id="SM00326">
    <property type="entry name" value="SH3"/>
    <property type="match status" value="1"/>
</dbReference>
<feature type="signal peptide" evidence="8">
    <location>
        <begin position="1"/>
        <end position="22"/>
    </location>
</feature>
<dbReference type="SUPFAM" id="SSF50044">
    <property type="entry name" value="SH3-domain"/>
    <property type="match status" value="1"/>
</dbReference>
<feature type="region of interest" description="Disordered" evidence="6">
    <location>
        <begin position="550"/>
        <end position="572"/>
    </location>
</feature>
<dbReference type="EMBL" id="MCFL01000041">
    <property type="protein sequence ID" value="ORZ32839.1"/>
    <property type="molecule type" value="Genomic_DNA"/>
</dbReference>
<dbReference type="OrthoDB" id="5340910at2759"/>
<evidence type="ECO:0000256" key="4">
    <source>
        <dbReference type="ARBA" id="ARBA00023136"/>
    </source>
</evidence>
<keyword evidence="8" id="KW-0732">Signal</keyword>
<evidence type="ECO:0000256" key="5">
    <source>
        <dbReference type="PROSITE-ProRule" id="PRU00192"/>
    </source>
</evidence>
<dbReference type="STRING" id="765915.A0A1Y2HE63"/>
<accession>A0A1Y2HE63</accession>